<dbReference type="Proteomes" id="UP000321089">
    <property type="component" value="Unassembled WGS sequence"/>
</dbReference>
<organism evidence="1 2">
    <name type="scientific">Clostridium butyricum</name>
    <dbReference type="NCBI Taxonomy" id="1492"/>
    <lineage>
        <taxon>Bacteria</taxon>
        <taxon>Bacillati</taxon>
        <taxon>Bacillota</taxon>
        <taxon>Clostridia</taxon>
        <taxon>Eubacteriales</taxon>
        <taxon>Clostridiaceae</taxon>
        <taxon>Clostridium</taxon>
    </lineage>
</organism>
<dbReference type="RefSeq" id="WP_146867951.1">
    <property type="nucleotide sequence ID" value="NZ_BKBC01000005.1"/>
</dbReference>
<protein>
    <recommendedName>
        <fullName evidence="3">DUF1508 domain-containing protein</fullName>
    </recommendedName>
</protein>
<sequence>METYHVTIMDKNIDITVNRTSNNEYPYYAVASYKNIDGAGKTVEEARKKCESAVKIELIMNPW</sequence>
<reference evidence="1 2" key="1">
    <citation type="submission" date="2019-07" db="EMBL/GenBank/DDBJ databases">
        <title>Whole genome shotgun sequence of Clostridium butyricum NBRC 3858.</title>
        <authorList>
            <person name="Hosoyama A."/>
            <person name="Uohara A."/>
            <person name="Ohji S."/>
            <person name="Ichikawa N."/>
        </authorList>
    </citation>
    <scope>NUCLEOTIDE SEQUENCE [LARGE SCALE GENOMIC DNA]</scope>
    <source>
        <strain evidence="1 2">NBRC 3858</strain>
    </source>
</reference>
<accession>A0A512TIX6</accession>
<gene>
    <name evidence="1" type="ORF">CBU02nite_06190</name>
</gene>
<comment type="caution">
    <text evidence="1">The sequence shown here is derived from an EMBL/GenBank/DDBJ whole genome shotgun (WGS) entry which is preliminary data.</text>
</comment>
<evidence type="ECO:0000313" key="2">
    <source>
        <dbReference type="Proteomes" id="UP000321089"/>
    </source>
</evidence>
<name>A0A512TIX6_CLOBU</name>
<proteinExistence type="predicted"/>
<evidence type="ECO:0008006" key="3">
    <source>
        <dbReference type="Google" id="ProtNLM"/>
    </source>
</evidence>
<dbReference type="EMBL" id="BKBC01000005">
    <property type="protein sequence ID" value="GEQ20113.1"/>
    <property type="molecule type" value="Genomic_DNA"/>
</dbReference>
<evidence type="ECO:0000313" key="1">
    <source>
        <dbReference type="EMBL" id="GEQ20113.1"/>
    </source>
</evidence>
<dbReference type="AlphaFoldDB" id="A0A512TIX6"/>